<dbReference type="InterPro" id="IPR004305">
    <property type="entry name" value="Thiaminase-2/PQQC"/>
</dbReference>
<evidence type="ECO:0000256" key="3">
    <source>
        <dbReference type="ARBA" id="ARBA00010264"/>
    </source>
</evidence>
<evidence type="ECO:0000313" key="11">
    <source>
        <dbReference type="EMBL" id="OYD09907.1"/>
    </source>
</evidence>
<organism evidence="11 12">
    <name type="scientific">Paludifilum halophilum</name>
    <dbReference type="NCBI Taxonomy" id="1642702"/>
    <lineage>
        <taxon>Bacteria</taxon>
        <taxon>Bacillati</taxon>
        <taxon>Bacillota</taxon>
        <taxon>Bacilli</taxon>
        <taxon>Bacillales</taxon>
        <taxon>Thermoactinomycetaceae</taxon>
        <taxon>Paludifilum</taxon>
    </lineage>
</organism>
<keyword evidence="9" id="KW-0378">Hydrolase</keyword>
<evidence type="ECO:0000256" key="2">
    <source>
        <dbReference type="ARBA" id="ARBA00004948"/>
    </source>
</evidence>
<dbReference type="GO" id="GO:0009228">
    <property type="term" value="P:thiamine biosynthetic process"/>
    <property type="evidence" value="ECO:0007669"/>
    <property type="project" value="UniProtKB-KW"/>
</dbReference>
<dbReference type="RefSeq" id="WP_094263009.1">
    <property type="nucleotide sequence ID" value="NZ_NOWF01000001.1"/>
</dbReference>
<dbReference type="GO" id="GO:0050334">
    <property type="term" value="F:thiaminase activity"/>
    <property type="evidence" value="ECO:0007669"/>
    <property type="project" value="UniProtKB-EC"/>
</dbReference>
<proteinExistence type="inferred from homology"/>
<evidence type="ECO:0000256" key="7">
    <source>
        <dbReference type="ARBA" id="ARBA00022977"/>
    </source>
</evidence>
<dbReference type="GO" id="GO:0009229">
    <property type="term" value="P:thiamine diphosphate biosynthetic process"/>
    <property type="evidence" value="ECO:0007669"/>
    <property type="project" value="UniProtKB-UniPathway"/>
</dbReference>
<dbReference type="InterPro" id="IPR027574">
    <property type="entry name" value="Thiaminase_II"/>
</dbReference>
<dbReference type="InterPro" id="IPR050967">
    <property type="entry name" value="Thiamine_Salvage_TenA"/>
</dbReference>
<protein>
    <recommendedName>
        <fullName evidence="6 9">Aminopyrimidine aminohydrolase</fullName>
        <ecNumber evidence="5 9">3.5.99.2</ecNumber>
    </recommendedName>
</protein>
<evidence type="ECO:0000256" key="4">
    <source>
        <dbReference type="ARBA" id="ARBA00011881"/>
    </source>
</evidence>
<comment type="function">
    <text evidence="9">Catalyzes an amino-pyrimidine hydrolysis reaction at the C5' of the pyrimidine moiety of thiamine compounds, a reaction that is part of a thiamine salvage pathway.</text>
</comment>
<evidence type="ECO:0000256" key="9">
    <source>
        <dbReference type="RuleBase" id="RU363093"/>
    </source>
</evidence>
<evidence type="ECO:0000259" key="10">
    <source>
        <dbReference type="Pfam" id="PF03070"/>
    </source>
</evidence>
<name>A0A235BD86_9BACL</name>
<evidence type="ECO:0000256" key="1">
    <source>
        <dbReference type="ARBA" id="ARBA00001881"/>
    </source>
</evidence>
<dbReference type="SUPFAM" id="SSF48613">
    <property type="entry name" value="Heme oxygenase-like"/>
    <property type="match status" value="1"/>
</dbReference>
<reference evidence="11 12" key="1">
    <citation type="submission" date="2017-07" db="EMBL/GenBank/DDBJ databases">
        <title>The genome sequence of Paludifilum halophilum highlights mechanisms for microbial adaptation to high salt environemnts.</title>
        <authorList>
            <person name="Belbahri L."/>
        </authorList>
    </citation>
    <scope>NUCLEOTIDE SEQUENCE [LARGE SCALE GENOMIC DNA]</scope>
    <source>
        <strain evidence="11 12">DSM 102817</strain>
    </source>
</reference>
<dbReference type="InterPro" id="IPR016084">
    <property type="entry name" value="Haem_Oase-like_multi-hlx"/>
</dbReference>
<evidence type="ECO:0000256" key="6">
    <source>
        <dbReference type="ARBA" id="ARBA00013647"/>
    </source>
</evidence>
<dbReference type="PANTHER" id="PTHR43198:SF2">
    <property type="entry name" value="SI:CH1073-67J19.1-RELATED"/>
    <property type="match status" value="1"/>
</dbReference>
<evidence type="ECO:0000313" key="12">
    <source>
        <dbReference type="Proteomes" id="UP000215459"/>
    </source>
</evidence>
<evidence type="ECO:0000256" key="5">
    <source>
        <dbReference type="ARBA" id="ARBA00012684"/>
    </source>
</evidence>
<sequence length="235" mass="27295">MNQPETVKDRLSERLRREADIAWQKSFEHPFILGVAQGSLPLDSFIFYLGQDAYYLSVFAKVQSLAGAKSETFAETKRWAEHVQKTYEVEKALHDRFSQRLNLAEAQKRFQPAPTAFAYTRHLLAIAHTGSLIEIVSALLPCYWLYREIGQRLAKARPGVEVYEEWIEAYASPEFGQLVQEQIDTLDTLAATSSEKTLQRVHNHFLISSQYEYLFWEMAYRRETWPFPDILGTHE</sequence>
<gene>
    <name evidence="11" type="primary">tenA</name>
    <name evidence="11" type="ORF">CHM34_02730</name>
</gene>
<dbReference type="GO" id="GO:0005829">
    <property type="term" value="C:cytosol"/>
    <property type="evidence" value="ECO:0007669"/>
    <property type="project" value="TreeGrafter"/>
</dbReference>
<keyword evidence="12" id="KW-1185">Reference proteome</keyword>
<dbReference type="CDD" id="cd19364">
    <property type="entry name" value="TenA_C_BsTenA-like"/>
    <property type="match status" value="1"/>
</dbReference>
<comment type="catalytic activity">
    <reaction evidence="1 9">
        <text>4-amino-5-aminomethyl-2-methylpyrimidine + H2O = 4-amino-5-hydroxymethyl-2-methylpyrimidine + NH4(+)</text>
        <dbReference type="Rhea" id="RHEA:31799"/>
        <dbReference type="ChEBI" id="CHEBI:15377"/>
        <dbReference type="ChEBI" id="CHEBI:16892"/>
        <dbReference type="ChEBI" id="CHEBI:28938"/>
        <dbReference type="ChEBI" id="CHEBI:63416"/>
        <dbReference type="EC" id="3.5.99.2"/>
    </reaction>
</comment>
<dbReference type="EC" id="3.5.99.2" evidence="5 9"/>
<dbReference type="AlphaFoldDB" id="A0A235BD86"/>
<dbReference type="OrthoDB" id="34166at2"/>
<evidence type="ECO:0000256" key="8">
    <source>
        <dbReference type="ARBA" id="ARBA00048337"/>
    </source>
</evidence>
<dbReference type="Proteomes" id="UP000215459">
    <property type="component" value="Unassembled WGS sequence"/>
</dbReference>
<comment type="similarity">
    <text evidence="3 9">Belongs to the TenA family.</text>
</comment>
<dbReference type="UniPathway" id="UPA00060"/>
<dbReference type="NCBIfam" id="TIGR04306">
    <property type="entry name" value="salvage_TenA"/>
    <property type="match status" value="1"/>
</dbReference>
<comment type="pathway">
    <text evidence="2 9">Cofactor biosynthesis; thiamine diphosphate biosynthesis.</text>
</comment>
<keyword evidence="7 9" id="KW-0784">Thiamine biosynthesis</keyword>
<feature type="domain" description="Thiaminase-2/PQQC" evidence="10">
    <location>
        <begin position="19"/>
        <end position="221"/>
    </location>
</feature>
<accession>A0A235BD86</accession>
<dbReference type="EMBL" id="NOWF01000001">
    <property type="protein sequence ID" value="OYD09907.1"/>
    <property type="molecule type" value="Genomic_DNA"/>
</dbReference>
<comment type="caution">
    <text evidence="11">The sequence shown here is derived from an EMBL/GenBank/DDBJ whole genome shotgun (WGS) entry which is preliminary data.</text>
</comment>
<dbReference type="PANTHER" id="PTHR43198">
    <property type="entry name" value="BIFUNCTIONAL TH2 PROTEIN"/>
    <property type="match status" value="1"/>
</dbReference>
<comment type="subunit">
    <text evidence="4">Homotetramer.</text>
</comment>
<dbReference type="Gene3D" id="1.20.910.10">
    <property type="entry name" value="Heme oxygenase-like"/>
    <property type="match status" value="1"/>
</dbReference>
<comment type="catalytic activity">
    <reaction evidence="8 9">
        <text>thiamine + H2O = 5-(2-hydroxyethyl)-4-methylthiazole + 4-amino-5-hydroxymethyl-2-methylpyrimidine + H(+)</text>
        <dbReference type="Rhea" id="RHEA:17509"/>
        <dbReference type="ChEBI" id="CHEBI:15377"/>
        <dbReference type="ChEBI" id="CHEBI:15378"/>
        <dbReference type="ChEBI" id="CHEBI:16892"/>
        <dbReference type="ChEBI" id="CHEBI:17957"/>
        <dbReference type="ChEBI" id="CHEBI:18385"/>
        <dbReference type="EC" id="3.5.99.2"/>
    </reaction>
</comment>
<dbReference type="Pfam" id="PF03070">
    <property type="entry name" value="TENA_THI-4"/>
    <property type="match status" value="1"/>
</dbReference>